<dbReference type="GO" id="GO:0003676">
    <property type="term" value="F:nucleic acid binding"/>
    <property type="evidence" value="ECO:0007669"/>
    <property type="project" value="InterPro"/>
</dbReference>
<keyword evidence="2" id="KW-0540">Nuclease</keyword>
<dbReference type="Pfam" id="PF02265">
    <property type="entry name" value="S1-P1_nuclease"/>
    <property type="match status" value="1"/>
</dbReference>
<dbReference type="EMBL" id="JAPDFR010000003">
    <property type="protein sequence ID" value="KAK0387666.1"/>
    <property type="molecule type" value="Genomic_DNA"/>
</dbReference>
<evidence type="ECO:0000256" key="7">
    <source>
        <dbReference type="ARBA" id="ARBA00023180"/>
    </source>
</evidence>
<evidence type="ECO:0008006" key="11">
    <source>
        <dbReference type="Google" id="ProtNLM"/>
    </source>
</evidence>
<feature type="signal peptide" evidence="8">
    <location>
        <begin position="1"/>
        <end position="18"/>
    </location>
</feature>
<keyword evidence="6" id="KW-1015">Disulfide bond</keyword>
<accession>A0AA39GI90</accession>
<evidence type="ECO:0000313" key="9">
    <source>
        <dbReference type="EMBL" id="KAK0387666.1"/>
    </source>
</evidence>
<name>A0AA39GI90_SARSR</name>
<organism evidence="9 10">
    <name type="scientific">Sarocladium strictum</name>
    <name type="common">Black bundle disease fungus</name>
    <name type="synonym">Acremonium strictum</name>
    <dbReference type="NCBI Taxonomy" id="5046"/>
    <lineage>
        <taxon>Eukaryota</taxon>
        <taxon>Fungi</taxon>
        <taxon>Dikarya</taxon>
        <taxon>Ascomycota</taxon>
        <taxon>Pezizomycotina</taxon>
        <taxon>Sordariomycetes</taxon>
        <taxon>Hypocreomycetidae</taxon>
        <taxon>Hypocreales</taxon>
        <taxon>Sarocladiaceae</taxon>
        <taxon>Sarocladium</taxon>
    </lineage>
</organism>
<dbReference type="Proteomes" id="UP001175261">
    <property type="component" value="Unassembled WGS sequence"/>
</dbReference>
<keyword evidence="4" id="KW-0255">Endonuclease</keyword>
<evidence type="ECO:0000313" key="10">
    <source>
        <dbReference type="Proteomes" id="UP001175261"/>
    </source>
</evidence>
<proteinExistence type="inferred from homology"/>
<dbReference type="GO" id="GO:0004519">
    <property type="term" value="F:endonuclease activity"/>
    <property type="evidence" value="ECO:0007669"/>
    <property type="project" value="UniProtKB-KW"/>
</dbReference>
<protein>
    <recommendedName>
        <fullName evidence="11">Nuclease PA3</fullName>
    </recommendedName>
</protein>
<dbReference type="GO" id="GO:0046872">
    <property type="term" value="F:metal ion binding"/>
    <property type="evidence" value="ECO:0007669"/>
    <property type="project" value="UniProtKB-KW"/>
</dbReference>
<evidence type="ECO:0000256" key="3">
    <source>
        <dbReference type="ARBA" id="ARBA00022723"/>
    </source>
</evidence>
<evidence type="ECO:0000256" key="6">
    <source>
        <dbReference type="ARBA" id="ARBA00023157"/>
    </source>
</evidence>
<dbReference type="PANTHER" id="PTHR33146">
    <property type="entry name" value="ENDONUCLEASE 4"/>
    <property type="match status" value="1"/>
</dbReference>
<reference evidence="9" key="1">
    <citation type="submission" date="2022-10" db="EMBL/GenBank/DDBJ databases">
        <title>Determination and structural analysis of whole genome sequence of Sarocladium strictum F4-1.</title>
        <authorList>
            <person name="Hu L."/>
            <person name="Jiang Y."/>
        </authorList>
    </citation>
    <scope>NUCLEOTIDE SEQUENCE</scope>
    <source>
        <strain evidence="9">F4-1</strain>
    </source>
</reference>
<evidence type="ECO:0000256" key="5">
    <source>
        <dbReference type="ARBA" id="ARBA00022801"/>
    </source>
</evidence>
<comment type="caution">
    <text evidence="9">The sequence shown here is derived from an EMBL/GenBank/DDBJ whole genome shotgun (WGS) entry which is preliminary data.</text>
</comment>
<keyword evidence="10" id="KW-1185">Reference proteome</keyword>
<dbReference type="AlphaFoldDB" id="A0AA39GI90"/>
<keyword evidence="3" id="KW-0479">Metal-binding</keyword>
<evidence type="ECO:0000256" key="1">
    <source>
        <dbReference type="ARBA" id="ARBA00009547"/>
    </source>
</evidence>
<dbReference type="CDD" id="cd11010">
    <property type="entry name" value="S1-P1_nuclease"/>
    <property type="match status" value="1"/>
</dbReference>
<comment type="similarity">
    <text evidence="1">Belongs to the nuclease type I family.</text>
</comment>
<keyword evidence="7" id="KW-0325">Glycoprotein</keyword>
<dbReference type="InterPro" id="IPR003154">
    <property type="entry name" value="S1/P1nuclease"/>
</dbReference>
<keyword evidence="8" id="KW-0732">Signal</keyword>
<evidence type="ECO:0000256" key="8">
    <source>
        <dbReference type="SAM" id="SignalP"/>
    </source>
</evidence>
<dbReference type="SUPFAM" id="SSF48537">
    <property type="entry name" value="Phospholipase C/P1 nuclease"/>
    <property type="match status" value="1"/>
</dbReference>
<dbReference type="GO" id="GO:0016788">
    <property type="term" value="F:hydrolase activity, acting on ester bonds"/>
    <property type="evidence" value="ECO:0007669"/>
    <property type="project" value="InterPro"/>
</dbReference>
<feature type="chain" id="PRO_5041286185" description="Nuclease PA3" evidence="8">
    <location>
        <begin position="19"/>
        <end position="316"/>
    </location>
</feature>
<dbReference type="InterPro" id="IPR008947">
    <property type="entry name" value="PLipase_C/P1_nuclease_dom_sf"/>
</dbReference>
<dbReference type="Gene3D" id="1.10.575.10">
    <property type="entry name" value="P1 Nuclease"/>
    <property type="match status" value="1"/>
</dbReference>
<gene>
    <name evidence="9" type="ORF">NLU13_3911</name>
</gene>
<dbReference type="PANTHER" id="PTHR33146:SF26">
    <property type="entry name" value="ENDONUCLEASE 4"/>
    <property type="match status" value="1"/>
</dbReference>
<dbReference type="GO" id="GO:0006308">
    <property type="term" value="P:DNA catabolic process"/>
    <property type="evidence" value="ECO:0007669"/>
    <property type="project" value="InterPro"/>
</dbReference>
<evidence type="ECO:0000256" key="2">
    <source>
        <dbReference type="ARBA" id="ARBA00022722"/>
    </source>
</evidence>
<evidence type="ECO:0000256" key="4">
    <source>
        <dbReference type="ARBA" id="ARBA00022759"/>
    </source>
</evidence>
<sequence>MRAAIVATLAGLAAPALAWNTDVHHQIGYAAEAFLSPEAKDIISSILEPEAEGSLGRIAGWADVHRGEPEGRHTTTWHWINGADDPPKSCNLYLNRDCTSDGCIVSALANETQTLKGCIKQAKFGRLNTTETKCANAVKFITHFTQDIAQPMHVTGQARGGNGLPVVFGGVETNLHAIWDGRIVYTLANVTQFSRDAIDPYFEDLVERLRADSLFVPRSDMTACTNPGTPTACALAWARDSNDWNCDYAFSQDFNATDLLTSGYAAGAWPIAEIQMAKAIVRIATWFNKLVDNCFHERDVILDLVPSWVGGPNSGA</sequence>
<keyword evidence="5" id="KW-0378">Hydrolase</keyword>